<dbReference type="AlphaFoldDB" id="A0A1G2LNG4"/>
<name>A0A1G2LNG4_9BACT</name>
<proteinExistence type="predicted"/>
<sequence>MELYFNFLDWFYSSGGETLIFWIKIFAGFFSIIFFAAIVYINVLFFRLRRPKKTALEAIEEIVEESFGKIPDSMKTDVSQKWQSVLDKAASPNPSDWKLAVIEADSITDDLLKRIGLQGETMGERLKQFDRSKLNSIDELWEAHKIRNLIAHDPNRPVSRQEIDKAIDGYEKSLDELDFIE</sequence>
<protein>
    <recommendedName>
        <fullName evidence="4">DUF4145 domain-containing protein</fullName>
    </recommendedName>
</protein>
<feature type="transmembrane region" description="Helical" evidence="1">
    <location>
        <begin position="20"/>
        <end position="46"/>
    </location>
</feature>
<reference evidence="2 3" key="1">
    <citation type="journal article" date="2016" name="Nat. Commun.">
        <title>Thousands of microbial genomes shed light on interconnected biogeochemical processes in an aquifer system.</title>
        <authorList>
            <person name="Anantharaman K."/>
            <person name="Brown C.T."/>
            <person name="Hug L.A."/>
            <person name="Sharon I."/>
            <person name="Castelle C.J."/>
            <person name="Probst A.J."/>
            <person name="Thomas B.C."/>
            <person name="Singh A."/>
            <person name="Wilkins M.J."/>
            <person name="Karaoz U."/>
            <person name="Brodie E.L."/>
            <person name="Williams K.H."/>
            <person name="Hubbard S.S."/>
            <person name="Banfield J.F."/>
        </authorList>
    </citation>
    <scope>NUCLEOTIDE SEQUENCE [LARGE SCALE GENOMIC DNA]</scope>
</reference>
<evidence type="ECO:0000313" key="3">
    <source>
        <dbReference type="Proteomes" id="UP000177171"/>
    </source>
</evidence>
<dbReference type="EMBL" id="MHQY01000033">
    <property type="protein sequence ID" value="OHA13150.1"/>
    <property type="molecule type" value="Genomic_DNA"/>
</dbReference>
<keyword evidence="1" id="KW-1133">Transmembrane helix</keyword>
<evidence type="ECO:0000256" key="1">
    <source>
        <dbReference type="SAM" id="Phobius"/>
    </source>
</evidence>
<accession>A0A1G2LNG4</accession>
<dbReference type="Proteomes" id="UP000177171">
    <property type="component" value="Unassembled WGS sequence"/>
</dbReference>
<keyword evidence="1" id="KW-0472">Membrane</keyword>
<gene>
    <name evidence="2" type="ORF">A3G49_02180</name>
</gene>
<comment type="caution">
    <text evidence="2">The sequence shown here is derived from an EMBL/GenBank/DDBJ whole genome shotgun (WGS) entry which is preliminary data.</text>
</comment>
<evidence type="ECO:0008006" key="4">
    <source>
        <dbReference type="Google" id="ProtNLM"/>
    </source>
</evidence>
<organism evidence="2 3">
    <name type="scientific">Candidatus Sungbacteria bacterium RIFCSPLOWO2_12_FULL_41_11</name>
    <dbReference type="NCBI Taxonomy" id="1802286"/>
    <lineage>
        <taxon>Bacteria</taxon>
        <taxon>Candidatus Sungiibacteriota</taxon>
    </lineage>
</organism>
<evidence type="ECO:0000313" key="2">
    <source>
        <dbReference type="EMBL" id="OHA13150.1"/>
    </source>
</evidence>
<keyword evidence="1" id="KW-0812">Transmembrane</keyword>